<dbReference type="OrthoDB" id="256709at2"/>
<evidence type="ECO:0000256" key="2">
    <source>
        <dbReference type="SAM" id="SignalP"/>
    </source>
</evidence>
<feature type="signal peptide" evidence="2">
    <location>
        <begin position="1"/>
        <end position="20"/>
    </location>
</feature>
<keyword evidence="2" id="KW-0732">Signal</keyword>
<accession>A0A1I3K068</accession>
<organism evidence="3 4">
    <name type="scientific">Planctomicrobium piriforme</name>
    <dbReference type="NCBI Taxonomy" id="1576369"/>
    <lineage>
        <taxon>Bacteria</taxon>
        <taxon>Pseudomonadati</taxon>
        <taxon>Planctomycetota</taxon>
        <taxon>Planctomycetia</taxon>
        <taxon>Planctomycetales</taxon>
        <taxon>Planctomycetaceae</taxon>
        <taxon>Planctomicrobium</taxon>
    </lineage>
</organism>
<reference evidence="4" key="1">
    <citation type="submission" date="2016-10" db="EMBL/GenBank/DDBJ databases">
        <authorList>
            <person name="Varghese N."/>
            <person name="Submissions S."/>
        </authorList>
    </citation>
    <scope>NUCLEOTIDE SEQUENCE [LARGE SCALE GENOMIC DNA]</scope>
    <source>
        <strain evidence="4">DSM 26348</strain>
    </source>
</reference>
<name>A0A1I3K068_9PLAN</name>
<evidence type="ECO:0008006" key="5">
    <source>
        <dbReference type="Google" id="ProtNLM"/>
    </source>
</evidence>
<evidence type="ECO:0000256" key="1">
    <source>
        <dbReference type="SAM" id="MobiDB-lite"/>
    </source>
</evidence>
<keyword evidence="4" id="KW-1185">Reference proteome</keyword>
<evidence type="ECO:0000313" key="4">
    <source>
        <dbReference type="Proteomes" id="UP000199518"/>
    </source>
</evidence>
<evidence type="ECO:0000313" key="3">
    <source>
        <dbReference type="EMBL" id="SFI65826.1"/>
    </source>
</evidence>
<dbReference type="EMBL" id="FOQD01000011">
    <property type="protein sequence ID" value="SFI65826.1"/>
    <property type="molecule type" value="Genomic_DNA"/>
</dbReference>
<dbReference type="Gene3D" id="2.60.120.560">
    <property type="entry name" value="Exo-inulinase, domain 1"/>
    <property type="match status" value="1"/>
</dbReference>
<dbReference type="Proteomes" id="UP000199518">
    <property type="component" value="Unassembled WGS sequence"/>
</dbReference>
<proteinExistence type="predicted"/>
<gene>
    <name evidence="3" type="ORF">SAMN05421753_11174</name>
</gene>
<feature type="region of interest" description="Disordered" evidence="1">
    <location>
        <begin position="232"/>
        <end position="252"/>
    </location>
</feature>
<feature type="chain" id="PRO_5011750499" description="3-keto-disaccharide hydrolase domain-containing protein" evidence="2">
    <location>
        <begin position="21"/>
        <end position="252"/>
    </location>
</feature>
<dbReference type="RefSeq" id="WP_139228487.1">
    <property type="nucleotide sequence ID" value="NZ_FOQD01000011.1"/>
</dbReference>
<dbReference type="AlphaFoldDB" id="A0A1I3K068"/>
<sequence>MNVKAALCLGLLLLGSSLQADEPVPKTLMTTCGKQLVSEDFAKAPPPYQGKPKGFASGYQGWFYTMGKRAGDWSVTDGSLKGVENPEVMHPATASVGFDFKDAVIACEVQMDDVPLNGRRGRNISIRATDDKDYVCTIGLYPGGFHIQKDDNDHEGPDVNEKLGSAKAPNKVGEWIPVVFEILGDEMVGTVNGVSLTGRHPNIDRPKHSVMFVIGNEGRIRNVRAWEALPNPEWEQNKAKLPAPLAPKSEKP</sequence>
<protein>
    <recommendedName>
        <fullName evidence="5">3-keto-disaccharide hydrolase domain-containing protein</fullName>
    </recommendedName>
</protein>